<feature type="compositionally biased region" description="Low complexity" evidence="2">
    <location>
        <begin position="176"/>
        <end position="188"/>
    </location>
</feature>
<protein>
    <recommendedName>
        <fullName evidence="7">LytR family transcriptional regulator</fullName>
    </recommendedName>
</protein>
<keyword evidence="6" id="KW-1185">Reference proteome</keyword>
<proteinExistence type="inferred from homology"/>
<sequence>MSDHRHRPSHEPDQPVWGQSETGPHAYGAGDQPVYGGHGEPTTYGHGARRRRPRQEPEHEQYEQPPPPGYPPQQQPYPPGPYPQGQQYPQQPGYDAYPPPPQQPFGSEMYQEYQPEPYEEAAPPGRRPGGDPDFDEHRWGVGDRFDDDDDEEPRRLRWGRRKKEEDGYDPVPVPVPAAAAPVAASVGHPPGPPPAKPPAKKGGGGGGKGLGALGWTSVVLTSVLVLGTLTAYTLYRRTLSNIDFGSSTDELDTNRPENQTGAINVLLVGSDTRAGDNSKYGQKASREDTTERTDTIMLLHVTPNRDGARLISFPRDSMVQIPECKDSKTGTVKPSHLAQINEAFNNGGMICTRRTIETLTQIPVDHYIKVDFTGFKNIVDALDGIDICVPKAVVDPKAKLNLKAGTQTVKGETALAYVRARYELGDGSDIGRIKRQQIFISQVVKKATSSELLTDLGRLGGFIDAATKSVQMDDRLNTERLIEIARSAQRLTAKGFKATTVPWEAYVGDSNRVQWKQPAANNLFAAIKNDTEVVQDKPAATASASAPADNTPKPTEAAQVRVEVVNGTNTSGKAKEVADQLSAQGFKVVRLGNGVGADGIDLAKTTVSYKGAGWDGSKILADVLLAEVKPDTKPLKPTNPGPYTAASPPTTVKKAVGPVIQLVIGQDWKGVKIPLSATEDESTVDSETDICQT</sequence>
<evidence type="ECO:0000313" key="6">
    <source>
        <dbReference type="Proteomes" id="UP000334990"/>
    </source>
</evidence>
<dbReference type="PANTHER" id="PTHR33392:SF6">
    <property type="entry name" value="POLYISOPRENYL-TEICHOIC ACID--PEPTIDOGLYCAN TEICHOIC ACID TRANSFERASE TAGU"/>
    <property type="match status" value="1"/>
</dbReference>
<feature type="compositionally biased region" description="Pro residues" evidence="2">
    <location>
        <begin position="64"/>
        <end position="82"/>
    </location>
</feature>
<dbReference type="RefSeq" id="WP_246239143.1">
    <property type="nucleotide sequence ID" value="NZ_BAAABN010000014.1"/>
</dbReference>
<dbReference type="InterPro" id="IPR004474">
    <property type="entry name" value="LytR_CpsA_psr"/>
</dbReference>
<gene>
    <name evidence="5" type="ORF">Acor_54030</name>
</gene>
<evidence type="ECO:0000259" key="3">
    <source>
        <dbReference type="Pfam" id="PF03816"/>
    </source>
</evidence>
<feature type="domain" description="Cell envelope-related transcriptional attenuator" evidence="3">
    <location>
        <begin position="292"/>
        <end position="448"/>
    </location>
</feature>
<dbReference type="EMBL" id="BLAD01000067">
    <property type="protein sequence ID" value="GES03337.1"/>
    <property type="molecule type" value="Genomic_DNA"/>
</dbReference>
<dbReference type="Pfam" id="PF03816">
    <property type="entry name" value="LytR_cpsA_psr"/>
    <property type="match status" value="1"/>
</dbReference>
<dbReference type="InterPro" id="IPR027381">
    <property type="entry name" value="LytR/CpsA/Psr_C"/>
</dbReference>
<dbReference type="AlphaFoldDB" id="A0A5M3W2N2"/>
<feature type="compositionally biased region" description="Low complexity" evidence="2">
    <location>
        <begin position="110"/>
        <end position="124"/>
    </location>
</feature>
<accession>A0A5M3W2N2</accession>
<evidence type="ECO:0000313" key="5">
    <source>
        <dbReference type="EMBL" id="GES03337.1"/>
    </source>
</evidence>
<feature type="compositionally biased region" description="Basic and acidic residues" evidence="2">
    <location>
        <begin position="135"/>
        <end position="144"/>
    </location>
</feature>
<dbReference type="Pfam" id="PF13399">
    <property type="entry name" value="LytR_C"/>
    <property type="match status" value="1"/>
</dbReference>
<dbReference type="InterPro" id="IPR050922">
    <property type="entry name" value="LytR/CpsA/Psr_CW_biosynth"/>
</dbReference>
<feature type="region of interest" description="Disordered" evidence="2">
    <location>
        <begin position="536"/>
        <end position="555"/>
    </location>
</feature>
<evidence type="ECO:0000256" key="1">
    <source>
        <dbReference type="ARBA" id="ARBA00006068"/>
    </source>
</evidence>
<feature type="region of interest" description="Disordered" evidence="2">
    <location>
        <begin position="1"/>
        <end position="205"/>
    </location>
</feature>
<name>A0A5M3W2N2_9ACTN</name>
<dbReference type="Gene3D" id="3.40.630.190">
    <property type="entry name" value="LCP protein"/>
    <property type="match status" value="1"/>
</dbReference>
<evidence type="ECO:0000256" key="2">
    <source>
        <dbReference type="SAM" id="MobiDB-lite"/>
    </source>
</evidence>
<comment type="caution">
    <text evidence="5">The sequence shown here is derived from an EMBL/GenBank/DDBJ whole genome shotgun (WGS) entry which is preliminary data.</text>
</comment>
<dbReference type="NCBIfam" id="TIGR00350">
    <property type="entry name" value="lytR_cpsA_psr"/>
    <property type="match status" value="1"/>
</dbReference>
<organism evidence="5 6">
    <name type="scientific">Acrocarpospora corrugata</name>
    <dbReference type="NCBI Taxonomy" id="35763"/>
    <lineage>
        <taxon>Bacteria</taxon>
        <taxon>Bacillati</taxon>
        <taxon>Actinomycetota</taxon>
        <taxon>Actinomycetes</taxon>
        <taxon>Streptosporangiales</taxon>
        <taxon>Streptosporangiaceae</taxon>
        <taxon>Acrocarpospora</taxon>
    </lineage>
</organism>
<evidence type="ECO:0008006" key="7">
    <source>
        <dbReference type="Google" id="ProtNLM"/>
    </source>
</evidence>
<reference evidence="5 6" key="1">
    <citation type="submission" date="2019-10" db="EMBL/GenBank/DDBJ databases">
        <title>Whole genome shotgun sequence of Acrocarpospora corrugata NBRC 13972.</title>
        <authorList>
            <person name="Ichikawa N."/>
            <person name="Kimura A."/>
            <person name="Kitahashi Y."/>
            <person name="Komaki H."/>
            <person name="Oguchi A."/>
        </authorList>
    </citation>
    <scope>NUCLEOTIDE SEQUENCE [LARGE SCALE GENOMIC DNA]</scope>
    <source>
        <strain evidence="5 6">NBRC 13972</strain>
    </source>
</reference>
<feature type="domain" description="LytR/CpsA/Psr regulator C-terminal" evidence="4">
    <location>
        <begin position="559"/>
        <end position="668"/>
    </location>
</feature>
<dbReference type="Gene3D" id="3.30.70.2390">
    <property type="match status" value="1"/>
</dbReference>
<evidence type="ECO:0000259" key="4">
    <source>
        <dbReference type="Pfam" id="PF13399"/>
    </source>
</evidence>
<comment type="similarity">
    <text evidence="1">Belongs to the LytR/CpsA/Psr (LCP) family.</text>
</comment>
<dbReference type="PANTHER" id="PTHR33392">
    <property type="entry name" value="POLYISOPRENYL-TEICHOIC ACID--PEPTIDOGLYCAN TEICHOIC ACID TRANSFERASE TAGU"/>
    <property type="match status" value="1"/>
</dbReference>
<dbReference type="Proteomes" id="UP000334990">
    <property type="component" value="Unassembled WGS sequence"/>
</dbReference>
<feature type="compositionally biased region" description="Low complexity" evidence="2">
    <location>
        <begin position="83"/>
        <end position="96"/>
    </location>
</feature>
<feature type="compositionally biased region" description="Low complexity" evidence="2">
    <location>
        <begin position="538"/>
        <end position="548"/>
    </location>
</feature>
<feature type="compositionally biased region" description="Basic and acidic residues" evidence="2">
    <location>
        <begin position="1"/>
        <end position="13"/>
    </location>
</feature>